<dbReference type="EMBL" id="OZ035843">
    <property type="protein sequence ID" value="CAL1597466.1"/>
    <property type="molecule type" value="Genomic_DNA"/>
</dbReference>
<dbReference type="SMART" id="SM00209">
    <property type="entry name" value="TSP1"/>
    <property type="match status" value="3"/>
</dbReference>
<feature type="region of interest" description="Disordered" evidence="20">
    <location>
        <begin position="1258"/>
        <end position="1596"/>
    </location>
</feature>
<dbReference type="PROSITE" id="PS50068">
    <property type="entry name" value="LDLRA_2"/>
    <property type="match status" value="11"/>
</dbReference>
<feature type="chain" id="PRO_5043909572" description="SCO-spondin" evidence="21">
    <location>
        <begin position="18"/>
        <end position="2966"/>
    </location>
</feature>
<dbReference type="GO" id="GO:0012505">
    <property type="term" value="C:endomembrane system"/>
    <property type="evidence" value="ECO:0007669"/>
    <property type="project" value="UniProtKB-SubCell"/>
</dbReference>
<dbReference type="GO" id="GO:0016020">
    <property type="term" value="C:membrane"/>
    <property type="evidence" value="ECO:0007669"/>
    <property type="project" value="UniProtKB-SubCell"/>
</dbReference>
<dbReference type="Pfam" id="PF08742">
    <property type="entry name" value="C8"/>
    <property type="match status" value="3"/>
</dbReference>
<dbReference type="PROSITE" id="PS50092">
    <property type="entry name" value="TSP1"/>
    <property type="match status" value="3"/>
</dbReference>
<dbReference type="SMART" id="SM00214">
    <property type="entry name" value="VWC"/>
    <property type="match status" value="3"/>
</dbReference>
<dbReference type="SUPFAM" id="SSF49785">
    <property type="entry name" value="Galactose-binding domain-like"/>
    <property type="match status" value="1"/>
</dbReference>
<dbReference type="FunFam" id="4.10.400.10:FF:000045">
    <property type="entry name" value="Low-density lipoprotein receptor-related protein 2"/>
    <property type="match status" value="1"/>
</dbReference>
<keyword evidence="6" id="KW-0964">Secreted</keyword>
<dbReference type="SMART" id="SM00192">
    <property type="entry name" value="LDLa"/>
    <property type="match status" value="11"/>
</dbReference>
<evidence type="ECO:0000256" key="2">
    <source>
        <dbReference type="ARBA" id="ARBA00004239"/>
    </source>
</evidence>
<keyword evidence="17" id="KW-0325">Glycoprotein</keyword>
<comment type="function">
    <text evidence="18">Involved in the modulation of neuronal aggregation. May be involved in developmental events during the formation of the central nervous system.</text>
</comment>
<dbReference type="FunFam" id="2.10.25.10:FF:000055">
    <property type="entry name" value="alpha-tectorin isoform X1"/>
    <property type="match status" value="1"/>
</dbReference>
<feature type="disulfide bond" evidence="19">
    <location>
        <begin position="2291"/>
        <end position="2309"/>
    </location>
</feature>
<dbReference type="InterPro" id="IPR036055">
    <property type="entry name" value="LDL_receptor-like_sf"/>
</dbReference>
<evidence type="ECO:0000256" key="20">
    <source>
        <dbReference type="SAM" id="MobiDB-lite"/>
    </source>
</evidence>
<dbReference type="InterPro" id="IPR002172">
    <property type="entry name" value="LDrepeatLR_classA_rpt"/>
</dbReference>
<evidence type="ECO:0000256" key="9">
    <source>
        <dbReference type="ARBA" id="ARBA00022729"/>
    </source>
</evidence>
<feature type="disulfide bond" evidence="19">
    <location>
        <begin position="2041"/>
        <end position="2059"/>
    </location>
</feature>
<dbReference type="InterPro" id="IPR000884">
    <property type="entry name" value="TSP1_rpt"/>
</dbReference>
<organism evidence="25 26">
    <name type="scientific">Knipowitschia caucasica</name>
    <name type="common">Caucasian dwarf goby</name>
    <name type="synonym">Pomatoschistus caucasicus</name>
    <dbReference type="NCBI Taxonomy" id="637954"/>
    <lineage>
        <taxon>Eukaryota</taxon>
        <taxon>Metazoa</taxon>
        <taxon>Chordata</taxon>
        <taxon>Craniata</taxon>
        <taxon>Vertebrata</taxon>
        <taxon>Euteleostomi</taxon>
        <taxon>Actinopterygii</taxon>
        <taxon>Neopterygii</taxon>
        <taxon>Teleostei</taxon>
        <taxon>Neoteleostei</taxon>
        <taxon>Acanthomorphata</taxon>
        <taxon>Gobiaria</taxon>
        <taxon>Gobiiformes</taxon>
        <taxon>Gobioidei</taxon>
        <taxon>Gobiidae</taxon>
        <taxon>Gobiinae</taxon>
        <taxon>Knipowitschia</taxon>
    </lineage>
</organism>
<feature type="region of interest" description="Disordered" evidence="20">
    <location>
        <begin position="2771"/>
        <end position="2798"/>
    </location>
</feature>
<evidence type="ECO:0000256" key="4">
    <source>
        <dbReference type="ARBA" id="ARBA00009456"/>
    </source>
</evidence>
<comment type="subcellular location">
    <subcellularLocation>
        <location evidence="3">Endomembrane system</location>
    </subcellularLocation>
    <subcellularLocation>
        <location evidence="1">Membrane</location>
        <topology evidence="1">Single-pass membrane protein</topology>
    </subcellularLocation>
    <subcellularLocation>
        <location evidence="2">Secreted</location>
        <location evidence="2">Extracellular space</location>
    </subcellularLocation>
</comment>
<dbReference type="InterPro" id="IPR008979">
    <property type="entry name" value="Galactose-bd-like_sf"/>
</dbReference>
<evidence type="ECO:0000256" key="5">
    <source>
        <dbReference type="ARBA" id="ARBA00020523"/>
    </source>
</evidence>
<keyword evidence="8" id="KW-0812">Transmembrane</keyword>
<feature type="domain" description="VWFD" evidence="24">
    <location>
        <begin position="196"/>
        <end position="366"/>
    </location>
</feature>
<feature type="disulfide bond" evidence="19">
    <location>
        <begin position="2339"/>
        <end position="2357"/>
    </location>
</feature>
<dbReference type="PROSITE" id="PS50022">
    <property type="entry name" value="FA58C_3"/>
    <property type="match status" value="1"/>
</dbReference>
<evidence type="ECO:0000256" key="12">
    <source>
        <dbReference type="ARBA" id="ARBA00022889"/>
    </source>
</evidence>
<feature type="disulfide bond" evidence="19">
    <location>
        <begin position="2925"/>
        <end position="2937"/>
    </location>
</feature>
<keyword evidence="11" id="KW-0106">Calcium</keyword>
<dbReference type="CDD" id="cd19941">
    <property type="entry name" value="TIL"/>
    <property type="match status" value="5"/>
</dbReference>
<evidence type="ECO:0000259" key="22">
    <source>
        <dbReference type="PROSITE" id="PS50022"/>
    </source>
</evidence>
<feature type="disulfide bond" evidence="19">
    <location>
        <begin position="2034"/>
        <end position="2046"/>
    </location>
</feature>
<evidence type="ECO:0000256" key="8">
    <source>
        <dbReference type="ARBA" id="ARBA00022692"/>
    </source>
</evidence>
<keyword evidence="15 19" id="KW-1015">Disulfide bond</keyword>
<dbReference type="Pfam" id="PF23244">
    <property type="entry name" value="VWF"/>
    <property type="match status" value="1"/>
</dbReference>
<dbReference type="Proteomes" id="UP001497482">
    <property type="component" value="Chromosome 21"/>
</dbReference>
<evidence type="ECO:0000259" key="24">
    <source>
        <dbReference type="PROSITE" id="PS51233"/>
    </source>
</evidence>
<evidence type="ECO:0000256" key="16">
    <source>
        <dbReference type="ARBA" id="ARBA00023170"/>
    </source>
</evidence>
<dbReference type="InterPro" id="IPR036383">
    <property type="entry name" value="TSP1_rpt_sf"/>
</dbReference>
<keyword evidence="14" id="KW-0472">Membrane</keyword>
<dbReference type="SUPFAM" id="SSF57567">
    <property type="entry name" value="Serine protease inhibitors"/>
    <property type="match status" value="5"/>
</dbReference>
<evidence type="ECO:0000256" key="21">
    <source>
        <dbReference type="SAM" id="SignalP"/>
    </source>
</evidence>
<comment type="caution">
    <text evidence="19">Lacks conserved residue(s) required for the propagation of feature annotation.</text>
</comment>
<keyword evidence="26" id="KW-1185">Reference proteome</keyword>
<feature type="disulfide bond" evidence="19">
    <location>
        <begin position="2081"/>
        <end position="2099"/>
    </location>
</feature>
<feature type="region of interest" description="Disordered" evidence="20">
    <location>
        <begin position="399"/>
        <end position="440"/>
    </location>
</feature>
<evidence type="ECO:0000313" key="25">
    <source>
        <dbReference type="EMBL" id="CAL1597466.1"/>
    </source>
</evidence>
<dbReference type="Gene3D" id="4.10.400.10">
    <property type="entry name" value="Low-density Lipoprotein Receptor"/>
    <property type="match status" value="11"/>
</dbReference>
<feature type="disulfide bond" evidence="19">
    <location>
        <begin position="2117"/>
        <end position="2135"/>
    </location>
</feature>
<feature type="compositionally biased region" description="Pro residues" evidence="20">
    <location>
        <begin position="339"/>
        <end position="369"/>
    </location>
</feature>
<dbReference type="FunFam" id="4.10.400.10:FF:000002">
    <property type="entry name" value="Low-density lipoprotein receptor-related protein 1"/>
    <property type="match status" value="1"/>
</dbReference>
<evidence type="ECO:0000256" key="17">
    <source>
        <dbReference type="ARBA" id="ARBA00023180"/>
    </source>
</evidence>
<evidence type="ECO:0000256" key="6">
    <source>
        <dbReference type="ARBA" id="ARBA00022525"/>
    </source>
</evidence>
<evidence type="ECO:0000259" key="23">
    <source>
        <dbReference type="PROSITE" id="PS50184"/>
    </source>
</evidence>
<feature type="disulfide bond" evidence="19">
    <location>
        <begin position="2110"/>
        <end position="2122"/>
    </location>
</feature>
<dbReference type="InterPro" id="IPR001007">
    <property type="entry name" value="VWF_dom"/>
</dbReference>
<dbReference type="InterPro" id="IPR036084">
    <property type="entry name" value="Ser_inhib-like_sf"/>
</dbReference>
<dbReference type="InterPro" id="IPR014853">
    <property type="entry name" value="VWF/SSPO/ZAN-like_Cys-rich_dom"/>
</dbReference>
<dbReference type="CDD" id="cd00057">
    <property type="entry name" value="FA58C"/>
    <property type="match status" value="1"/>
</dbReference>
<feature type="domain" description="F5/8 type C" evidence="22">
    <location>
        <begin position="2735"/>
        <end position="2903"/>
    </location>
</feature>
<sequence>MLLLLLLLLQAPGSVQGKGHWCEQTQQHLEETLLSPRLQQEVRCSQVFQYNMQGWRLDVERMRARHGDDDAIAAYYQQQGETATCALYKAAQVQKQEVNRTLTACCDGWSGPHCTQAVGARGQCFSTWNCEDLPGMSNLSLVQMEQCCEQRWALSWRNMSDHTCLSCSYTLLPDSQRSSGVRGGLLTSMRAPQGSATCVSWGGSHYRSFDRKHFHFQGDCTYLLSSSTDGTWAVYVSSSCDEAQCSKSLKMMLGLDLLTVHRGNLTLNSVSVAQGQPVFQNGVSVQWVGDFVLVESGLGVRLKFDLSNTVYLSVSSDHQGSTRGLCGPYNDNPDVSAPDPLPQSKPAPDPLPQSAPDPLPQSKPAPDPLPQSNLLLTLCHSLNLLLTLCHSLTCSSATSKPAPDPLPQSAPDPLPQSKPAPDPLPQSAPDPLPQSKPAPDPLPQSNLLLTLCHSLNLLLTLCHSLLLTLCHSLNQLLTLCHSLLLTLCHSLNLLLTLCHNDFMTLSGSVSQYAASFGNSWRVLDQQNEGCSDAAELGHSCAVSRDAALKKHAESVCHRLLQEPFSHCHSRVEPAAYIDTCLYLFCSLTAQHRDAAVCDTVASYTRECAQKHVLLSWRTAAFCERVCPRGMLFSDCVSSCPATCVSPSVGQCREECVGGCECPPGLFLHRGQCLQRDQCPCFHRRQVYPPEGSIQQRCNRCVCRGGQWLCSSEKCAAQCSLMGALHVSTFDNKRYSLQGTDCTFTAVEDFVDRKLSVSVRTEECGRGRGCLTELSITALHTTVSISRSGTITLNGQRRLLPLETGDLVVLRASSSFVLVQTFGAQLLWHLEGPLALITLQPGFAHKREEQKVRSVVAPPPVHDLYCCVLRVRSVVAPPPVHDLYCCVHRVRSVVAPPPVHDLYCCVLRVRGLCGTLTWTQEDDFLTADGDVESSVSSFAEKFSTGQCRGPTAGALDPCTTYSQRRQYAEAMCSVIHSVSFKHCHDAVEREWYYRLCLWEVCSCGPSESCHCPVLTAYSQHCAQEGAPVSWRNHTFCPVACSGGQLYQECGPPCGSSCSDLHRGWSCDRDGTPSPTVCVPGCQCPPGLLRGPQGQCVPPNMCPCVQGNKSYPPGARIKNNCNSCVCQQGALNCSQEVCEEVSRCPGALVYAPRSCLLTCSSLDVPPGACREALSGCVCPQGTVLLGDQCVPPDQCPCHHNGRLYQSNDTIRKDCNTWYRLRIKGTLFKSIEDYQSYSLCLSSLTLTQIYTEPSLTLTLTDPHRPSLTLTLTDPHPHRPSLTLTLTDPHPHRPSLTLTLTDPHPHRPSQTLTLTDPHPHRPSLTLTLTDPHPHRPSLTLTLTDPHRPSPSLTLTLTDPHRPSPSQTLTDPHPHRPSLTLTLTDPHRPSPSLTLTLTDPHRPSPSLTLTLTDPHRPSPSLTLLRKFLPNEGENSKTLTLTDPSPSQTPHPHRPSPSQTLTLTDPHRPSPSLTLTDPHPHRPSQTLTLTDPHPHRPSQTLTLTDPHPHRPSQTLTLTDPHPHRPSPSLTLTLTDPHRPSPSQTLTLTDPHPHRPSPSQTLTDPDPHRPSPSQTLTDPDPHRPSPSQTLSDPLPPPPPAYPHYVTFDGRSYSFLGDCQYVLVSERSGAFRVTAENVPCGSSGVTCTKSVTLSLGNTVIHLLRGKAVTVNGMPVTLPKWYSGSGLSLEQMGLYVSLSSHQGVTLLWDGGMRVYVRLAPRLRGRVAGLCGNFDGDTENDFTTRQGIVESTPELFGNSWKVSASCPDVADQDLRDPCKLNPHRTTWARKRCSVLTQDLFSGCHAEVPFQQYYDWCVFDACGCDSGGDCECLCTALAAYAEECNRRGVYIRWRSQDICPLQCENGLVYEPCGPACTPSCPSAPHHHLSQCSVLSCVEGCFCPKGTVRHGDSCLSPAECPCEWDGSMFPPGAVTGQHCQNCTCEDGVWRCVGVACPSPLPSCEPGEFSCASGGRCIPAHWLCDNEDDCGDGSDEVCPSTCGPGHFHCSSTSGPCLDEALRCDGYADCIDQSDEEFCGPATPLPLCPPGEFKCDSGKCLSTSRVCDGRLDCGFADGSDEQDCGVVCKEGEFLCAGGRCILYLHRCDGHDDCGDLSDERGCVCSSGQFQCPGDQCVPAERVCDGQKDCPMGTDEAVCSRTVTCAPGQFVCSDGSCILSVRVCDGTADCPRAEDERPVNCPALTSAPPTSPTSACRAYEFPCVGGGQCVPQAWRCDGQTDCVDGSDEQSCTTPCGPGHLPCESRDQCVPHQQLCDGTPHCRDASDESIDNCGSTVIPPCRGSFSCDSWTCVNMTQVCDGVRDCPHGDDELVCDKTVPETPNQNRTKQCPEFTCSNGSCVPLSVVCNGVADCPDAPTPAADEEACRQWGPWGPWSTCSVSCGSGSMRRQRSCPSGDLLYECRGQSLQRQQCFNTSCPVDGRWLPWATWSNCSGGCGGVKVRRRGCSPPFSGGRDCPQLPGSSPSSTEITPCPGEACSNSSCPEGLVRHSCATCPLTCTHVSRGTSCEPSAPCFSGCWCPEGRVMSHTQQCVRPEECECEEAGELYRPGQTIKRSCELCVCERGRVQSCEPNPNCTLDCGWSSWSQWGECLGPCGVQSVQWSFRSPNSPSVQGEGRVCRGIYRKARRCQTEQCLQCEHRGQTHPVGERWGEEPCQLCRCSNSLQVLCGPYCQYEASSCPQGQSLVPGDGDRCCFCEGGNGTFSFTVSPRVTPNPGLVPVIPTYPLPPGDQCWSPLGVPSLPASSFSASSQMAGHPPEAARLHAWDPHTDLQGWSPEPQDYGDLPQRRPEALGSGAASPHLQIDLLQPHNITGLLTQGGGVYDTYVSSFSLQFSLNGNMWNTFKEMVTDARPKVKVFMGNRDDRSVAVTRLDRMVSARFVRLVPYDFQHSIYLRLELLGCADSTFHSVTTPGPSPISPSGGCGEGQFQCQNGRCVSAGPQGALCDGVNDCGDGSDERLCAFLH</sequence>
<feature type="disulfide bond" evidence="19">
    <location>
        <begin position="2074"/>
        <end position="2086"/>
    </location>
</feature>
<keyword evidence="12" id="KW-0130">Cell adhesion</keyword>
<dbReference type="PROSITE" id="PS51233">
    <property type="entry name" value="VWFD"/>
    <property type="match status" value="3"/>
</dbReference>
<feature type="compositionally biased region" description="Pro residues" evidence="20">
    <location>
        <begin position="402"/>
        <end position="440"/>
    </location>
</feature>
<evidence type="ECO:0000256" key="11">
    <source>
        <dbReference type="ARBA" id="ARBA00022837"/>
    </source>
</evidence>
<dbReference type="Gene3D" id="2.20.100.10">
    <property type="entry name" value="Thrombospondin type-1 (TSP1) repeat"/>
    <property type="match status" value="3"/>
</dbReference>
<evidence type="ECO:0000256" key="15">
    <source>
        <dbReference type="ARBA" id="ARBA00023157"/>
    </source>
</evidence>
<dbReference type="InterPro" id="IPR023415">
    <property type="entry name" value="LDLR_class-A_CS"/>
</dbReference>
<keyword evidence="10" id="KW-0677">Repeat</keyword>
<dbReference type="Gene3D" id="2.60.120.260">
    <property type="entry name" value="Galactose-binding domain-like"/>
    <property type="match status" value="1"/>
</dbReference>
<dbReference type="PANTHER" id="PTHR11339:SF396">
    <property type="entry name" value="SCO-SPONDIN"/>
    <property type="match status" value="1"/>
</dbReference>
<feature type="domain" description="VWFD" evidence="24">
    <location>
        <begin position="716"/>
        <end position="949"/>
    </location>
</feature>
<dbReference type="Pfam" id="PF00094">
    <property type="entry name" value="VWD"/>
    <property type="match status" value="3"/>
</dbReference>
<dbReference type="SMART" id="SM00215">
    <property type="entry name" value="VWC_out"/>
    <property type="match status" value="4"/>
</dbReference>
<dbReference type="SUPFAM" id="SSF57603">
    <property type="entry name" value="FnI-like domain"/>
    <property type="match status" value="1"/>
</dbReference>
<evidence type="ECO:0000256" key="19">
    <source>
        <dbReference type="PROSITE-ProRule" id="PRU00124"/>
    </source>
</evidence>
<evidence type="ECO:0000256" key="1">
    <source>
        <dbReference type="ARBA" id="ARBA00004167"/>
    </source>
</evidence>
<keyword evidence="7" id="KW-0245">EGF-like domain</keyword>
<dbReference type="SUPFAM" id="SSF82895">
    <property type="entry name" value="TSP-1 type 1 repeat"/>
    <property type="match status" value="3"/>
</dbReference>
<feature type="disulfide bond" evidence="19">
    <location>
        <begin position="2093"/>
        <end position="2108"/>
    </location>
</feature>
<dbReference type="Pfam" id="PF01826">
    <property type="entry name" value="TIL"/>
    <property type="match status" value="4"/>
</dbReference>
<dbReference type="PROSITE" id="PS50184">
    <property type="entry name" value="VWFC_2"/>
    <property type="match status" value="1"/>
</dbReference>
<dbReference type="CDD" id="cd00112">
    <property type="entry name" value="LDLa"/>
    <property type="match status" value="11"/>
</dbReference>
<evidence type="ECO:0000256" key="18">
    <source>
        <dbReference type="ARBA" id="ARBA00045981"/>
    </source>
</evidence>
<dbReference type="SMART" id="SM00231">
    <property type="entry name" value="FA58C"/>
    <property type="match status" value="1"/>
</dbReference>
<feature type="disulfide bond" evidence="19">
    <location>
        <begin position="2129"/>
        <end position="2144"/>
    </location>
</feature>
<dbReference type="GO" id="GO:0016192">
    <property type="term" value="P:vesicle-mediated transport"/>
    <property type="evidence" value="ECO:0007669"/>
    <property type="project" value="UniProtKB-ARBA"/>
</dbReference>
<feature type="disulfide bond" evidence="19">
    <location>
        <begin position="2221"/>
        <end position="2236"/>
    </location>
</feature>
<dbReference type="SMART" id="SM00216">
    <property type="entry name" value="VWD"/>
    <property type="match status" value="3"/>
</dbReference>
<feature type="disulfide bond" evidence="19">
    <location>
        <begin position="2947"/>
        <end position="2962"/>
    </location>
</feature>
<keyword evidence="9 21" id="KW-0732">Signal</keyword>
<dbReference type="PANTHER" id="PTHR11339">
    <property type="entry name" value="EXTRACELLULAR MATRIX GLYCOPROTEIN RELATED"/>
    <property type="match status" value="1"/>
</dbReference>
<dbReference type="Pfam" id="PF00057">
    <property type="entry name" value="Ldl_recept_a"/>
    <property type="match status" value="11"/>
</dbReference>
<accession>A0AAV2L5H3</accession>
<feature type="domain" description="VWFC" evidence="23">
    <location>
        <begin position="2638"/>
        <end position="2700"/>
    </location>
</feature>
<reference evidence="25 26" key="1">
    <citation type="submission" date="2024-04" db="EMBL/GenBank/DDBJ databases">
        <authorList>
            <person name="Waldvogel A.-M."/>
            <person name="Schoenle A."/>
        </authorList>
    </citation>
    <scope>NUCLEOTIDE SEQUENCE [LARGE SCALE GENOMIC DNA]</scope>
</reference>
<feature type="compositionally biased region" description="Polar residues" evidence="20">
    <location>
        <begin position="1430"/>
        <end position="1457"/>
    </location>
</feature>
<dbReference type="InterPro" id="IPR000421">
    <property type="entry name" value="FA58C"/>
</dbReference>
<feature type="region of interest" description="Disordered" evidence="20">
    <location>
        <begin position="316"/>
        <end position="369"/>
    </location>
</feature>
<evidence type="ECO:0000313" key="26">
    <source>
        <dbReference type="Proteomes" id="UP001497482"/>
    </source>
</evidence>
<keyword evidence="13" id="KW-1133">Transmembrane helix</keyword>
<dbReference type="GO" id="GO:0005576">
    <property type="term" value="C:extracellular region"/>
    <property type="evidence" value="ECO:0007669"/>
    <property type="project" value="UniProtKB-SubCell"/>
</dbReference>
<evidence type="ECO:0000256" key="7">
    <source>
        <dbReference type="ARBA" id="ARBA00022536"/>
    </source>
</evidence>
<dbReference type="Pfam" id="PF00754">
    <property type="entry name" value="F5_F8_type_C"/>
    <property type="match status" value="1"/>
</dbReference>
<feature type="disulfide bond" evidence="19">
    <location>
        <begin position="2157"/>
        <end position="2175"/>
    </location>
</feature>
<feature type="disulfide bond" evidence="19">
    <location>
        <begin position="2150"/>
        <end position="2162"/>
    </location>
</feature>
<dbReference type="SMART" id="SM00832">
    <property type="entry name" value="C8"/>
    <property type="match status" value="3"/>
</dbReference>
<dbReference type="GO" id="GO:0007155">
    <property type="term" value="P:cell adhesion"/>
    <property type="evidence" value="ECO:0007669"/>
    <property type="project" value="UniProtKB-KW"/>
</dbReference>
<dbReference type="SUPFAM" id="SSF57424">
    <property type="entry name" value="LDL receptor-like module"/>
    <property type="match status" value="11"/>
</dbReference>
<evidence type="ECO:0000256" key="3">
    <source>
        <dbReference type="ARBA" id="ARBA00004308"/>
    </source>
</evidence>
<dbReference type="InterPro" id="IPR002919">
    <property type="entry name" value="TIL_dom"/>
</dbReference>
<feature type="disulfide bond" evidence="19">
    <location>
        <begin position="2303"/>
        <end position="2318"/>
    </location>
</feature>
<feature type="disulfide bond" evidence="19">
    <location>
        <begin position="2010"/>
        <end position="2025"/>
    </location>
</feature>
<dbReference type="InterPro" id="IPR001846">
    <property type="entry name" value="VWF_type-D"/>
</dbReference>
<dbReference type="PROSITE" id="PS01209">
    <property type="entry name" value="LDLRA_1"/>
    <property type="match status" value="4"/>
</dbReference>
<feature type="signal peptide" evidence="21">
    <location>
        <begin position="1"/>
        <end position="17"/>
    </location>
</feature>
<dbReference type="PROSITE" id="PS01286">
    <property type="entry name" value="FA58C_2"/>
    <property type="match status" value="1"/>
</dbReference>
<evidence type="ECO:0000256" key="13">
    <source>
        <dbReference type="ARBA" id="ARBA00022989"/>
    </source>
</evidence>
<protein>
    <recommendedName>
        <fullName evidence="5">SCO-spondin</fullName>
    </recommendedName>
</protein>
<evidence type="ECO:0000256" key="14">
    <source>
        <dbReference type="ARBA" id="ARBA00023136"/>
    </source>
</evidence>
<gene>
    <name evidence="25" type="ORF">KC01_LOCUS25969</name>
</gene>
<evidence type="ECO:0000256" key="10">
    <source>
        <dbReference type="ARBA" id="ARBA00022737"/>
    </source>
</evidence>
<dbReference type="Gene3D" id="2.10.25.10">
    <property type="entry name" value="Laminin"/>
    <property type="match status" value="4"/>
</dbReference>
<proteinExistence type="inferred from homology"/>
<name>A0AAV2L5H3_KNICA</name>
<keyword evidence="16" id="KW-0675">Receptor</keyword>
<feature type="domain" description="VWFD" evidence="24">
    <location>
        <begin position="1587"/>
        <end position="1757"/>
    </location>
</feature>
<comment type="similarity">
    <text evidence="4">Belongs to the thrombospondin family.</text>
</comment>
<dbReference type="InterPro" id="IPR050780">
    <property type="entry name" value="Mucin_vWF_Thrombospondin_sf"/>
</dbReference>
<dbReference type="PRINTS" id="PR00261">
    <property type="entry name" value="LDLRECEPTOR"/>
</dbReference>